<feature type="domain" description="PKD" evidence="7">
    <location>
        <begin position="566"/>
        <end position="616"/>
    </location>
</feature>
<dbReference type="InterPro" id="IPR000601">
    <property type="entry name" value="PKD_dom"/>
</dbReference>
<feature type="domain" description="PKD" evidence="7">
    <location>
        <begin position="339"/>
        <end position="410"/>
    </location>
</feature>
<evidence type="ECO:0000259" key="7">
    <source>
        <dbReference type="PROSITE" id="PS50093"/>
    </source>
</evidence>
<gene>
    <name evidence="8" type="ORF">SAMN02910344_00486</name>
</gene>
<dbReference type="OrthoDB" id="9790784at2"/>
<dbReference type="SUPFAM" id="SSF49299">
    <property type="entry name" value="PKD domain"/>
    <property type="match status" value="6"/>
</dbReference>
<evidence type="ECO:0000313" key="9">
    <source>
        <dbReference type="Proteomes" id="UP000243745"/>
    </source>
</evidence>
<evidence type="ECO:0000256" key="1">
    <source>
        <dbReference type="ARBA" id="ARBA00004141"/>
    </source>
</evidence>
<dbReference type="InterPro" id="IPR022409">
    <property type="entry name" value="PKD/Chitinase_dom"/>
</dbReference>
<feature type="domain" description="PKD" evidence="7">
    <location>
        <begin position="270"/>
        <end position="327"/>
    </location>
</feature>
<evidence type="ECO:0000256" key="4">
    <source>
        <dbReference type="ARBA" id="ARBA00022989"/>
    </source>
</evidence>
<keyword evidence="5" id="KW-0472">Membrane</keyword>
<proteinExistence type="predicted"/>
<feature type="signal peptide" evidence="6">
    <location>
        <begin position="1"/>
        <end position="20"/>
    </location>
</feature>
<dbReference type="Pfam" id="PF18911">
    <property type="entry name" value="PKD_4"/>
    <property type="match status" value="5"/>
</dbReference>
<sequence length="739" mass="79219">MKYKYTRLFSAMMLGIGVTACGGGGGGDEPKPDPNTTYQIQSIVQNIDGVSVSSAKVCLDVNGDAICNDSDVEVKTTDSNGAAIHTFTEEQFKSLKNMIAISGDGSVYSHVLTDSVVNAAKSADVKQGVIYINPITTQLTKYAKANNLSHDAAIAKLASIMNVNSTEFTNSVKKDSVLEIIIRSLDAVGDNLNDSTVISIVTGAGDKVSKALSDGLTSDEIVTSYKNYRDFDHLEKDAENHAPVITDLKSALAACRTYMFAATATDEDKDPLTFTWTFSDGSSLTGPNVQHIFAANGTYNVQLSVTDGKAPVSKSQSVTVNSDMCGSFTELKALFTFKATELQVEFSNVSSGDIESYEWDFGDEEKSSEENPTHVYKAEGTYTVSLIVVGKDGTKSEAYTYPVKVEVNPVPVDPDIQYNVNGLTVTFTTKDVENPVWVFSDGEQLSGFSVTKTFAAGGKYPVVLMHSKGSKTFEVEVVSPADPSVSIGEPVVSYLNVKMNASAENAPSNATFSWNMGDGTTLTGSDVEYTYSKKGTYTVTVSLLDESGKVLATSSKDVTVAPENHKPVAGFTYTVNGVQAQFTNTSKDDDGDTLTYSWDFGDNQTSTEKSPTHVYTNVTKQYTVKLTVSDGALTDEFSNPVDIVYVPDSHKPVAVMTNSISGMVLSFDASKSTDEDGDTLTYSWNFGDNSTSKEVSGTHTYAEPGEYTVTLVVSDGGLNSDPVSDKYVAVDELLKCTLE</sequence>
<evidence type="ECO:0000256" key="6">
    <source>
        <dbReference type="SAM" id="SignalP"/>
    </source>
</evidence>
<dbReference type="InterPro" id="IPR013783">
    <property type="entry name" value="Ig-like_fold"/>
</dbReference>
<dbReference type="Proteomes" id="UP000243745">
    <property type="component" value="Unassembled WGS sequence"/>
</dbReference>
<keyword evidence="2" id="KW-0812">Transmembrane</keyword>
<dbReference type="PANTHER" id="PTHR46730:SF4">
    <property type="entry name" value="POLYCYSTIC KIDNEY DISEASE PROTEIN 1-LIKE 1"/>
    <property type="match status" value="1"/>
</dbReference>
<dbReference type="RefSeq" id="WP_093140616.1">
    <property type="nucleotide sequence ID" value="NZ_FOXF01000005.1"/>
</dbReference>
<keyword evidence="6" id="KW-0732">Signal</keyword>
<dbReference type="Gene3D" id="2.60.40.10">
    <property type="entry name" value="Immunoglobulins"/>
    <property type="match status" value="5"/>
</dbReference>
<accession>A0A662ZF32</accession>
<reference evidence="8 9" key="1">
    <citation type="submission" date="2016-10" db="EMBL/GenBank/DDBJ databases">
        <authorList>
            <person name="Varghese N."/>
            <person name="Submissions S."/>
        </authorList>
    </citation>
    <scope>NUCLEOTIDE SEQUENCE [LARGE SCALE GENOMIC DNA]</scope>
    <source>
        <strain evidence="8 9">DSM 1361</strain>
    </source>
</reference>
<keyword evidence="3" id="KW-0677">Repeat</keyword>
<dbReference type="GO" id="GO:0006816">
    <property type="term" value="P:calcium ion transport"/>
    <property type="evidence" value="ECO:0007669"/>
    <property type="project" value="TreeGrafter"/>
</dbReference>
<evidence type="ECO:0000256" key="5">
    <source>
        <dbReference type="ARBA" id="ARBA00023136"/>
    </source>
</evidence>
<dbReference type="InterPro" id="IPR035986">
    <property type="entry name" value="PKD_dom_sf"/>
</dbReference>
<dbReference type="SMART" id="SM00089">
    <property type="entry name" value="PKD"/>
    <property type="match status" value="6"/>
</dbReference>
<evidence type="ECO:0000256" key="3">
    <source>
        <dbReference type="ARBA" id="ARBA00022737"/>
    </source>
</evidence>
<evidence type="ECO:0000256" key="2">
    <source>
        <dbReference type="ARBA" id="ARBA00022692"/>
    </source>
</evidence>
<keyword evidence="4" id="KW-1133">Transmembrane helix</keyword>
<dbReference type="PROSITE" id="PS51257">
    <property type="entry name" value="PROKAR_LIPOPROTEIN"/>
    <property type="match status" value="1"/>
</dbReference>
<comment type="subcellular location">
    <subcellularLocation>
        <location evidence="1">Membrane</location>
        <topology evidence="1">Multi-pass membrane protein</topology>
    </subcellularLocation>
</comment>
<protein>
    <submittedName>
        <fullName evidence="8">PKD repeat-containing protein</fullName>
    </submittedName>
</protein>
<dbReference type="GO" id="GO:0005261">
    <property type="term" value="F:monoatomic cation channel activity"/>
    <property type="evidence" value="ECO:0007669"/>
    <property type="project" value="TreeGrafter"/>
</dbReference>
<dbReference type="EMBL" id="FOXF01000005">
    <property type="protein sequence ID" value="SFP12102.1"/>
    <property type="molecule type" value="Genomic_DNA"/>
</dbReference>
<keyword evidence="9" id="KW-1185">Reference proteome</keyword>
<evidence type="ECO:0000313" key="8">
    <source>
        <dbReference type="EMBL" id="SFP12102.1"/>
    </source>
</evidence>
<feature type="chain" id="PRO_5024886613" evidence="6">
    <location>
        <begin position="21"/>
        <end position="739"/>
    </location>
</feature>
<dbReference type="GO" id="GO:0005886">
    <property type="term" value="C:plasma membrane"/>
    <property type="evidence" value="ECO:0007669"/>
    <property type="project" value="TreeGrafter"/>
</dbReference>
<dbReference type="AlphaFoldDB" id="A0A662ZF32"/>
<organism evidence="8 9">
    <name type="scientific">Ruminobacter amylophilus</name>
    <dbReference type="NCBI Taxonomy" id="867"/>
    <lineage>
        <taxon>Bacteria</taxon>
        <taxon>Pseudomonadati</taxon>
        <taxon>Pseudomonadota</taxon>
        <taxon>Gammaproteobacteria</taxon>
        <taxon>Aeromonadales</taxon>
        <taxon>Succinivibrionaceae</taxon>
        <taxon>Ruminobacter</taxon>
    </lineage>
</organism>
<dbReference type="PANTHER" id="PTHR46730">
    <property type="entry name" value="POLYCYSTIN-1"/>
    <property type="match status" value="1"/>
</dbReference>
<dbReference type="PROSITE" id="PS50093">
    <property type="entry name" value="PKD"/>
    <property type="match status" value="5"/>
</dbReference>
<feature type="domain" description="PKD" evidence="7">
    <location>
        <begin position="652"/>
        <end position="715"/>
    </location>
</feature>
<dbReference type="CDD" id="cd00146">
    <property type="entry name" value="PKD"/>
    <property type="match status" value="5"/>
</dbReference>
<feature type="domain" description="PKD" evidence="7">
    <location>
        <begin position="480"/>
        <end position="560"/>
    </location>
</feature>
<name>A0A662ZF32_9GAMM</name>